<dbReference type="Pfam" id="PF07992">
    <property type="entry name" value="Pyr_redox_2"/>
    <property type="match status" value="1"/>
</dbReference>
<dbReference type="GO" id="GO:0016491">
    <property type="term" value="F:oxidoreductase activity"/>
    <property type="evidence" value="ECO:0007669"/>
    <property type="project" value="UniProtKB-KW"/>
</dbReference>
<dbReference type="PRINTS" id="PR00469">
    <property type="entry name" value="PNDRDTASEII"/>
</dbReference>
<dbReference type="InterPro" id="IPR036188">
    <property type="entry name" value="FAD/NAD-bd_sf"/>
</dbReference>
<dbReference type="InterPro" id="IPR050097">
    <property type="entry name" value="Ferredoxin-NADP_redctase_2"/>
</dbReference>
<evidence type="ECO:0000256" key="2">
    <source>
        <dbReference type="ARBA" id="ARBA00022630"/>
    </source>
</evidence>
<dbReference type="PRINTS" id="PR00368">
    <property type="entry name" value="FADPNR"/>
</dbReference>
<gene>
    <name evidence="6" type="ORF">VHEMI08431</name>
</gene>
<reference evidence="6 7" key="1">
    <citation type="journal article" date="2015" name="Genome Announc.">
        <title>Draft Genome Sequence and Gene Annotation of the Entomopathogenic Fungus Verticillium hemipterigenum.</title>
        <authorList>
            <person name="Horn F."/>
            <person name="Habel A."/>
            <person name="Scharf D.H."/>
            <person name="Dworschak J."/>
            <person name="Brakhage A.A."/>
            <person name="Guthke R."/>
            <person name="Hertweck C."/>
            <person name="Linde J."/>
        </authorList>
    </citation>
    <scope>NUCLEOTIDE SEQUENCE [LARGE SCALE GENOMIC DNA]</scope>
</reference>
<sequence>MWFNAPAIVSLVLPLLAAAAPVSTNSTTQSPRIDYDAIIVGGGPAGLSALSALARVRRNVLLVDSGEYRNGPTRHMHDVLGFDGVTPAYYRHAARQQISQYGTASLTNGTITKITPEQNNTYFSVTGKYEGDKEITFRAKKVILATGIRDILPDTPGIKENWGKGLFWCPWCDGHEHADQGLGLLGPYDGVPGTVREILSLNTDIVAFVNGTDTPEERELAEKKNPHHEEYLKLKKVTVDNRQITSIERLRNGSDPSADPSLSSVAEHDLFRVHFTEGEPVLRNAFITSFPKEQTSKVGQDAGVQLWGGRLAVDSTKGLVTNVPGVYAVGDANSDNSTNVLHALYSGKQAAVSIHILIERETANAELAALNSTAAAGSKRSLREEARAVWARMNGEPGELLYAGEFDQ</sequence>
<organism evidence="6 7">
    <name type="scientific">[Torrubiella] hemipterigena</name>
    <dbReference type="NCBI Taxonomy" id="1531966"/>
    <lineage>
        <taxon>Eukaryota</taxon>
        <taxon>Fungi</taxon>
        <taxon>Dikarya</taxon>
        <taxon>Ascomycota</taxon>
        <taxon>Pezizomycotina</taxon>
        <taxon>Sordariomycetes</taxon>
        <taxon>Hypocreomycetidae</taxon>
        <taxon>Hypocreales</taxon>
        <taxon>Clavicipitaceae</taxon>
        <taxon>Clavicipitaceae incertae sedis</taxon>
        <taxon>'Torrubiella' clade</taxon>
    </lineage>
</organism>
<dbReference type="Gene3D" id="3.50.50.60">
    <property type="entry name" value="FAD/NAD(P)-binding domain"/>
    <property type="match status" value="2"/>
</dbReference>
<dbReference type="OrthoDB" id="4570620at2759"/>
<feature type="chain" id="PRO_5001978940" description="FAD/NAD(P)-binding domain-containing protein" evidence="4">
    <location>
        <begin position="20"/>
        <end position="408"/>
    </location>
</feature>
<keyword evidence="4" id="KW-0732">Signal</keyword>
<feature type="domain" description="FAD/NAD(P)-binding" evidence="5">
    <location>
        <begin position="35"/>
        <end position="344"/>
    </location>
</feature>
<keyword evidence="2" id="KW-0285">Flavoprotein</keyword>
<evidence type="ECO:0000259" key="5">
    <source>
        <dbReference type="Pfam" id="PF07992"/>
    </source>
</evidence>
<dbReference type="SUPFAM" id="SSF51905">
    <property type="entry name" value="FAD/NAD(P)-binding domain"/>
    <property type="match status" value="1"/>
</dbReference>
<dbReference type="Proteomes" id="UP000039046">
    <property type="component" value="Unassembled WGS sequence"/>
</dbReference>
<evidence type="ECO:0000256" key="4">
    <source>
        <dbReference type="SAM" id="SignalP"/>
    </source>
</evidence>
<dbReference type="EMBL" id="CDHN01000005">
    <property type="protein sequence ID" value="CEJ92801.1"/>
    <property type="molecule type" value="Genomic_DNA"/>
</dbReference>
<dbReference type="InterPro" id="IPR023753">
    <property type="entry name" value="FAD/NAD-binding_dom"/>
</dbReference>
<comment type="similarity">
    <text evidence="1">Belongs to the class-II pyridine nucleotide-disulfide oxidoreductase family.</text>
</comment>
<evidence type="ECO:0000313" key="7">
    <source>
        <dbReference type="Proteomes" id="UP000039046"/>
    </source>
</evidence>
<dbReference type="STRING" id="1531966.A0A0A1T6R2"/>
<keyword evidence="3" id="KW-0560">Oxidoreductase</keyword>
<keyword evidence="7" id="KW-1185">Reference proteome</keyword>
<dbReference type="PANTHER" id="PTHR48105">
    <property type="entry name" value="THIOREDOXIN REDUCTASE 1-RELATED-RELATED"/>
    <property type="match status" value="1"/>
</dbReference>
<proteinExistence type="inferred from homology"/>
<name>A0A0A1T6R2_9HYPO</name>
<evidence type="ECO:0000256" key="1">
    <source>
        <dbReference type="ARBA" id="ARBA00009333"/>
    </source>
</evidence>
<protein>
    <recommendedName>
        <fullName evidence="5">FAD/NAD(P)-binding domain-containing protein</fullName>
    </recommendedName>
</protein>
<accession>A0A0A1T6R2</accession>
<evidence type="ECO:0000256" key="3">
    <source>
        <dbReference type="ARBA" id="ARBA00023002"/>
    </source>
</evidence>
<dbReference type="HOGENOM" id="CLU_031864_5_0_1"/>
<evidence type="ECO:0000313" key="6">
    <source>
        <dbReference type="EMBL" id="CEJ92801.1"/>
    </source>
</evidence>
<feature type="signal peptide" evidence="4">
    <location>
        <begin position="1"/>
        <end position="19"/>
    </location>
</feature>
<dbReference type="GO" id="GO:0097237">
    <property type="term" value="P:cellular response to toxic substance"/>
    <property type="evidence" value="ECO:0007669"/>
    <property type="project" value="UniProtKB-ARBA"/>
</dbReference>
<dbReference type="AlphaFoldDB" id="A0A0A1T6R2"/>